<dbReference type="EMBL" id="CP014228">
    <property type="protein sequence ID" value="AMD87051.1"/>
    <property type="molecule type" value="Genomic_DNA"/>
</dbReference>
<name>A0A109W2F5_ACTRD</name>
<proteinExistence type="predicted"/>
<evidence type="ECO:0000313" key="2">
    <source>
        <dbReference type="Proteomes" id="UP000065220"/>
    </source>
</evidence>
<gene>
    <name evidence="1" type="ORF">AXF14_04900</name>
</gene>
<keyword evidence="2" id="KW-1185">Reference proteome</keyword>
<accession>A0A109W2F5</accession>
<protein>
    <submittedName>
        <fullName evidence="1">Uncharacterized protein</fullName>
    </submittedName>
</protein>
<dbReference type="KEGG" id="ard:AXF14_04900"/>
<evidence type="ECO:0000313" key="1">
    <source>
        <dbReference type="EMBL" id="AMD87051.1"/>
    </source>
</evidence>
<dbReference type="Proteomes" id="UP000065220">
    <property type="component" value="Chromosome"/>
</dbReference>
<reference evidence="2" key="1">
    <citation type="submission" date="2016-02" db="EMBL/GenBank/DDBJ databases">
        <authorList>
            <person name="Holder M.E."/>
            <person name="Ajami N.J."/>
            <person name="Petrosino J.F."/>
        </authorList>
    </citation>
    <scope>NUCLEOTIDE SEQUENCE [LARGE SCALE GENOMIC DNA]</scope>
    <source>
        <strain evidence="2">CCUG 36733</strain>
    </source>
</reference>
<organism evidence="1 2">
    <name type="scientific">Actinomyces radicidentis</name>
    <dbReference type="NCBI Taxonomy" id="111015"/>
    <lineage>
        <taxon>Bacteria</taxon>
        <taxon>Bacillati</taxon>
        <taxon>Actinomycetota</taxon>
        <taxon>Actinomycetes</taxon>
        <taxon>Actinomycetales</taxon>
        <taxon>Actinomycetaceae</taxon>
        <taxon>Actinomyces</taxon>
    </lineage>
</organism>
<sequence length="70" mass="7818">MRVAATTAKEADHLATMSLTANLLTSRCDMYWLAKGATTTHATASWKIHVDRIAAAIVQEYEAVWMFFPM</sequence>
<dbReference type="AlphaFoldDB" id="A0A109W2F5"/>